<dbReference type="RefSeq" id="WP_163819238.1">
    <property type="nucleotide sequence ID" value="NZ_JAAGOB010000007.1"/>
</dbReference>
<name>A0A6N9YNN6_9ACTN</name>
<accession>A0A6N9YNN6</accession>
<reference evidence="1 2" key="1">
    <citation type="submission" date="2020-02" db="EMBL/GenBank/DDBJ databases">
        <authorList>
            <person name="Li X.-J."/>
            <person name="Feng X.-M."/>
        </authorList>
    </citation>
    <scope>NUCLEOTIDE SEQUENCE [LARGE SCALE GENOMIC DNA]</scope>
    <source>
        <strain evidence="1 2">CGMCC 4.7225</strain>
    </source>
</reference>
<gene>
    <name evidence="1" type="ORF">G1H11_14155</name>
</gene>
<evidence type="ECO:0000313" key="2">
    <source>
        <dbReference type="Proteomes" id="UP000469185"/>
    </source>
</evidence>
<dbReference type="AlphaFoldDB" id="A0A6N9YNN6"/>
<protein>
    <submittedName>
        <fullName evidence="1">Uncharacterized protein</fullName>
    </submittedName>
</protein>
<evidence type="ECO:0000313" key="1">
    <source>
        <dbReference type="EMBL" id="NED96449.1"/>
    </source>
</evidence>
<comment type="caution">
    <text evidence="1">The sequence shown here is derived from an EMBL/GenBank/DDBJ whole genome shotgun (WGS) entry which is preliminary data.</text>
</comment>
<dbReference type="InterPro" id="IPR046075">
    <property type="entry name" value="DUF6093"/>
</dbReference>
<dbReference type="EMBL" id="JAAGOB010000007">
    <property type="protein sequence ID" value="NED96449.1"/>
    <property type="molecule type" value="Genomic_DNA"/>
</dbReference>
<proteinExistence type="predicted"/>
<dbReference type="Proteomes" id="UP000469185">
    <property type="component" value="Unassembled WGS sequence"/>
</dbReference>
<sequence>MSRDYMRRMLRREARPRMTARAKHTRGEYPNVETIHECLPCTPRPTSGRANRDIQTGVQTSRQYLYDVRVPWDSDVREGDVFHLIRSDDPKMIGRWLTIVEDTTDEWGAVRYVTCVEGRPR</sequence>
<dbReference type="Pfam" id="PF19586">
    <property type="entry name" value="DUF6093"/>
    <property type="match status" value="1"/>
</dbReference>
<organism evidence="1 2">
    <name type="scientific">Phytoactinopolyspora alkaliphila</name>
    <dbReference type="NCBI Taxonomy" id="1783498"/>
    <lineage>
        <taxon>Bacteria</taxon>
        <taxon>Bacillati</taxon>
        <taxon>Actinomycetota</taxon>
        <taxon>Actinomycetes</taxon>
        <taxon>Jiangellales</taxon>
        <taxon>Jiangellaceae</taxon>
        <taxon>Phytoactinopolyspora</taxon>
    </lineage>
</organism>
<keyword evidence="2" id="KW-1185">Reference proteome</keyword>